<feature type="compositionally biased region" description="Pro residues" evidence="1">
    <location>
        <begin position="12"/>
        <end position="21"/>
    </location>
</feature>
<dbReference type="Proteomes" id="UP001139157">
    <property type="component" value="Unassembled WGS sequence"/>
</dbReference>
<name>A0A9X2ED02_9NOCA</name>
<comment type="caution">
    <text evidence="2">The sequence shown here is derived from an EMBL/GenBank/DDBJ whole genome shotgun (WGS) entry which is preliminary data.</text>
</comment>
<evidence type="ECO:0000313" key="3">
    <source>
        <dbReference type="Proteomes" id="UP001139157"/>
    </source>
</evidence>
<organism evidence="2 3">
    <name type="scientific">Nocardia pulmonis</name>
    <dbReference type="NCBI Taxonomy" id="2951408"/>
    <lineage>
        <taxon>Bacteria</taxon>
        <taxon>Bacillati</taxon>
        <taxon>Actinomycetota</taxon>
        <taxon>Actinomycetes</taxon>
        <taxon>Mycobacteriales</taxon>
        <taxon>Nocardiaceae</taxon>
        <taxon>Nocardia</taxon>
    </lineage>
</organism>
<reference evidence="2" key="1">
    <citation type="submission" date="2022-06" db="EMBL/GenBank/DDBJ databases">
        <title>Novel species in genus nocardia.</title>
        <authorList>
            <person name="Li F."/>
        </authorList>
    </citation>
    <scope>NUCLEOTIDE SEQUENCE</scope>
    <source>
        <strain evidence="2">CDC141</strain>
    </source>
</reference>
<dbReference type="AlphaFoldDB" id="A0A9X2ED02"/>
<feature type="region of interest" description="Disordered" evidence="1">
    <location>
        <begin position="1"/>
        <end position="48"/>
    </location>
</feature>
<evidence type="ECO:0000256" key="1">
    <source>
        <dbReference type="SAM" id="MobiDB-lite"/>
    </source>
</evidence>
<sequence length="187" mass="19862">MTEIIDAHGMVPPQPGMPGGPGPRRAGGPPPHPHHPRPATRPVRSGPGAQWWSAKTVLVTRVAGPGKLVTAARLVVPIGDRQLAFRISSLAPEAAQLAQDGRVLVQPGDWHGSPVVGTHQRQGWAQLVTRGTLIDHVDTAMSAKYGWRLSLARFGHHLARGAARYGDVVVLVNVNEPSPIPLPPSAR</sequence>
<evidence type="ECO:0000313" key="2">
    <source>
        <dbReference type="EMBL" id="MCM6778204.1"/>
    </source>
</evidence>
<keyword evidence="3" id="KW-1185">Reference proteome</keyword>
<gene>
    <name evidence="2" type="ORF">NDR86_32430</name>
</gene>
<dbReference type="EMBL" id="JAMRXG010000020">
    <property type="protein sequence ID" value="MCM6778204.1"/>
    <property type="molecule type" value="Genomic_DNA"/>
</dbReference>
<protein>
    <submittedName>
        <fullName evidence="2">Uncharacterized protein</fullName>
    </submittedName>
</protein>
<dbReference type="RefSeq" id="WP_251917679.1">
    <property type="nucleotide sequence ID" value="NZ_JAMRXG010000020.1"/>
</dbReference>
<accession>A0A9X2ED02</accession>
<proteinExistence type="predicted"/>